<proteinExistence type="predicted"/>
<evidence type="ECO:0000256" key="1">
    <source>
        <dbReference type="ARBA" id="ARBA00022553"/>
    </source>
</evidence>
<evidence type="ECO:0000256" key="2">
    <source>
        <dbReference type="PROSITE-ProRule" id="PRU00169"/>
    </source>
</evidence>
<dbReference type="InterPro" id="IPR017850">
    <property type="entry name" value="Alkaline_phosphatase_core_sf"/>
</dbReference>
<dbReference type="CDD" id="cd00156">
    <property type="entry name" value="REC"/>
    <property type="match status" value="1"/>
</dbReference>
<dbReference type="PANTHER" id="PTHR44591">
    <property type="entry name" value="STRESS RESPONSE REGULATOR PROTEIN 1"/>
    <property type="match status" value="1"/>
</dbReference>
<evidence type="ECO:0000313" key="5">
    <source>
        <dbReference type="Proteomes" id="UP000547674"/>
    </source>
</evidence>
<dbReference type="Gene3D" id="3.40.720.10">
    <property type="entry name" value="Alkaline Phosphatase, subunit A"/>
    <property type="match status" value="1"/>
</dbReference>
<dbReference type="PROSITE" id="PS50110">
    <property type="entry name" value="RESPONSE_REGULATORY"/>
    <property type="match status" value="1"/>
</dbReference>
<dbReference type="InterPro" id="IPR001789">
    <property type="entry name" value="Sig_transdc_resp-reg_receiver"/>
</dbReference>
<dbReference type="InterPro" id="IPR050595">
    <property type="entry name" value="Bact_response_regulator"/>
</dbReference>
<feature type="domain" description="Response regulatory" evidence="3">
    <location>
        <begin position="7"/>
        <end position="121"/>
    </location>
</feature>
<name>A0A7Y2EF84_UNCEI</name>
<dbReference type="SUPFAM" id="SSF53649">
    <property type="entry name" value="Alkaline phosphatase-like"/>
    <property type="match status" value="1"/>
</dbReference>
<dbReference type="Pfam" id="PF00072">
    <property type="entry name" value="Response_reg"/>
    <property type="match status" value="1"/>
</dbReference>
<comment type="caution">
    <text evidence="4">The sequence shown here is derived from an EMBL/GenBank/DDBJ whole genome shotgun (WGS) entry which is preliminary data.</text>
</comment>
<reference evidence="4 5" key="1">
    <citation type="submission" date="2020-03" db="EMBL/GenBank/DDBJ databases">
        <title>Metabolic flexibility allows generalist bacteria to become dominant in a frequently disturbed ecosystem.</title>
        <authorList>
            <person name="Chen Y.-J."/>
            <person name="Leung P.M."/>
            <person name="Bay S.K."/>
            <person name="Hugenholtz P."/>
            <person name="Kessler A.J."/>
            <person name="Shelley G."/>
            <person name="Waite D.W."/>
            <person name="Cook P.L."/>
            <person name="Greening C."/>
        </authorList>
    </citation>
    <scope>NUCLEOTIDE SEQUENCE [LARGE SCALE GENOMIC DNA]</scope>
    <source>
        <strain evidence="4">SS_bin_28</strain>
    </source>
</reference>
<evidence type="ECO:0000259" key="3">
    <source>
        <dbReference type="PROSITE" id="PS50110"/>
    </source>
</evidence>
<dbReference type="SMART" id="SM00448">
    <property type="entry name" value="REC"/>
    <property type="match status" value="1"/>
</dbReference>
<dbReference type="Pfam" id="PF08665">
    <property type="entry name" value="PglZ"/>
    <property type="match status" value="1"/>
</dbReference>
<feature type="modified residue" description="4-aspartylphosphate" evidence="2">
    <location>
        <position position="56"/>
    </location>
</feature>
<dbReference type="PANTHER" id="PTHR44591:SF3">
    <property type="entry name" value="RESPONSE REGULATORY DOMAIN-CONTAINING PROTEIN"/>
    <property type="match status" value="1"/>
</dbReference>
<gene>
    <name evidence="4" type="ORF">HKN21_09450</name>
</gene>
<dbReference type="Gene3D" id="3.40.50.2300">
    <property type="match status" value="1"/>
</dbReference>
<dbReference type="InterPro" id="IPR011006">
    <property type="entry name" value="CheY-like_superfamily"/>
</dbReference>
<sequence length="519" mass="60713">MSEAKKQVLWADDEIDLLRPHILYLEGRGYEVTAVPNGEDALSLFKEKNFDVVLLDEMMPGLGGIETLRAIKEIDAACPVVLITKSEEESLMEEAIGKRIQDYLVKPVHPSQVLLTVKRLTEGTRIQEGQFTRDYVSEFNRLQQKRMDPLDEKEWRELYQKVSDLELELYNIEDSGLRQAHFDMKREMNRDFSRFLEKEYPKWIANPETRPTLSTDIVPRFVLPNLKEGHTVYLIVMDCMRYDQWLSIQEYLDPLFRSEVHLYYSVMPSATPYSRNAIFSGLTPKEMAEQYPKWWGENTNEERGRNRHETEFLEAQLARHGHKDMNFKYQKVYHPDEEAAVKRQITTYEGIPLVTFVFNFLDLLTHGRSESRVLRELAPDEAGFRSLLNSWFSHSVLREIMKSMAEQNATVILTTDHGAVQARRSSLVYGNRETSTNLRHKHGVNLRGEDKDAILIRDPETWGLPNDFLNKNYILAREDFYFVYPTNFHEYERLYRNSFQHGGAAMEEVILPCVVLNPR</sequence>
<dbReference type="EMBL" id="JABDJR010000375">
    <property type="protein sequence ID" value="NNF06973.1"/>
    <property type="molecule type" value="Genomic_DNA"/>
</dbReference>
<keyword evidence="1 2" id="KW-0597">Phosphoprotein</keyword>
<dbReference type="AlphaFoldDB" id="A0A7Y2EF84"/>
<protein>
    <submittedName>
        <fullName evidence="4">PglZ domain-containing protein</fullName>
    </submittedName>
</protein>
<evidence type="ECO:0000313" key="4">
    <source>
        <dbReference type="EMBL" id="NNF06973.1"/>
    </source>
</evidence>
<accession>A0A7Y2EF84</accession>
<dbReference type="SUPFAM" id="SSF52172">
    <property type="entry name" value="CheY-like"/>
    <property type="match status" value="1"/>
</dbReference>
<dbReference type="GO" id="GO:0000160">
    <property type="term" value="P:phosphorelay signal transduction system"/>
    <property type="evidence" value="ECO:0007669"/>
    <property type="project" value="InterPro"/>
</dbReference>
<dbReference type="Proteomes" id="UP000547674">
    <property type="component" value="Unassembled WGS sequence"/>
</dbReference>
<organism evidence="4 5">
    <name type="scientific">Eiseniibacteriota bacterium</name>
    <dbReference type="NCBI Taxonomy" id="2212470"/>
    <lineage>
        <taxon>Bacteria</taxon>
        <taxon>Candidatus Eiseniibacteriota</taxon>
    </lineage>
</organism>